<organism evidence="6 7">
    <name type="scientific">Zhongshania borealis</name>
    <dbReference type="NCBI Taxonomy" id="889488"/>
    <lineage>
        <taxon>Bacteria</taxon>
        <taxon>Pseudomonadati</taxon>
        <taxon>Pseudomonadota</taxon>
        <taxon>Gammaproteobacteria</taxon>
        <taxon>Cellvibrionales</taxon>
        <taxon>Spongiibacteraceae</taxon>
        <taxon>Zhongshania</taxon>
    </lineage>
</organism>
<dbReference type="InterPro" id="IPR006664">
    <property type="entry name" value="OMP_bac"/>
</dbReference>
<dbReference type="InterPro" id="IPR006690">
    <property type="entry name" value="OMPA-like_CS"/>
</dbReference>
<dbReference type="InterPro" id="IPR036737">
    <property type="entry name" value="OmpA-like_sf"/>
</dbReference>
<keyword evidence="3" id="KW-0998">Cell outer membrane</keyword>
<dbReference type="InterPro" id="IPR006665">
    <property type="entry name" value="OmpA-like"/>
</dbReference>
<comment type="subcellular location">
    <subcellularLocation>
        <location evidence="1">Cell outer membrane</location>
    </subcellularLocation>
</comment>
<keyword evidence="7" id="KW-1185">Reference proteome</keyword>
<evidence type="ECO:0000256" key="2">
    <source>
        <dbReference type="ARBA" id="ARBA00023136"/>
    </source>
</evidence>
<evidence type="ECO:0000256" key="1">
    <source>
        <dbReference type="ARBA" id="ARBA00004442"/>
    </source>
</evidence>
<dbReference type="PRINTS" id="PR01021">
    <property type="entry name" value="OMPADOMAIN"/>
</dbReference>
<evidence type="ECO:0000259" key="5">
    <source>
        <dbReference type="PROSITE" id="PS51123"/>
    </source>
</evidence>
<proteinExistence type="predicted"/>
<evidence type="ECO:0000256" key="3">
    <source>
        <dbReference type="ARBA" id="ARBA00023237"/>
    </source>
</evidence>
<feature type="domain" description="OmpA-like" evidence="5">
    <location>
        <begin position="169"/>
        <end position="292"/>
    </location>
</feature>
<dbReference type="Gene3D" id="3.30.1330.60">
    <property type="entry name" value="OmpA-like domain"/>
    <property type="match status" value="1"/>
</dbReference>
<dbReference type="Proteomes" id="UP001500392">
    <property type="component" value="Unassembled WGS sequence"/>
</dbReference>
<evidence type="ECO:0000313" key="7">
    <source>
        <dbReference type="Proteomes" id="UP001500392"/>
    </source>
</evidence>
<name>A0ABP7W824_9GAMM</name>
<dbReference type="CDD" id="cd07185">
    <property type="entry name" value="OmpA_C-like"/>
    <property type="match status" value="1"/>
</dbReference>
<dbReference type="PANTHER" id="PTHR30329">
    <property type="entry name" value="STATOR ELEMENT OF FLAGELLAR MOTOR COMPLEX"/>
    <property type="match status" value="1"/>
</dbReference>
<sequence>MAISPILRAQLVNVELLGSSLTAPVTGALSDVDLLGGDAGGLDNLLGVEALGDDGLLNVSVSGQDILLLGAPAGDAPVGGALTPLFGLGDSQGAVLEFLQDTASDGDVNPTVLTVELYSESDGSVTDRNKRKNGDYQCVDKDRDSVCDSHDQCLNSPPNAMVLPSGCHFEKGSPLVLRGVSFAVDTALLTASSSATLRQAARIIKVNPKLNIEIAGHTDDLGSDSYNQRLSERRALAVRNYFLAEGVPASMMHVRGYGERQPIINISNLSGDDLVAARAQNRRVELFVNQGNSQH</sequence>
<dbReference type="RefSeq" id="WP_344931910.1">
    <property type="nucleotide sequence ID" value="NZ_BAABDM010000001.1"/>
</dbReference>
<dbReference type="InterPro" id="IPR050330">
    <property type="entry name" value="Bact_OuterMem_StrucFunc"/>
</dbReference>
<gene>
    <name evidence="6" type="ORF">GCM10022414_02670</name>
</gene>
<dbReference type="PROSITE" id="PS01068">
    <property type="entry name" value="OMPA_1"/>
    <property type="match status" value="1"/>
</dbReference>
<keyword evidence="2 4" id="KW-0472">Membrane</keyword>
<comment type="caution">
    <text evidence="6">The sequence shown here is derived from an EMBL/GenBank/DDBJ whole genome shotgun (WGS) entry which is preliminary data.</text>
</comment>
<dbReference type="EMBL" id="BAABDM010000001">
    <property type="protein sequence ID" value="GAA4083384.1"/>
    <property type="molecule type" value="Genomic_DNA"/>
</dbReference>
<reference evidence="7" key="1">
    <citation type="journal article" date="2019" name="Int. J. Syst. Evol. Microbiol.">
        <title>The Global Catalogue of Microorganisms (GCM) 10K type strain sequencing project: providing services to taxonomists for standard genome sequencing and annotation.</title>
        <authorList>
            <consortium name="The Broad Institute Genomics Platform"/>
            <consortium name="The Broad Institute Genome Sequencing Center for Infectious Disease"/>
            <person name="Wu L."/>
            <person name="Ma J."/>
        </authorList>
    </citation>
    <scope>NUCLEOTIDE SEQUENCE [LARGE SCALE GENOMIC DNA]</scope>
    <source>
        <strain evidence="7">JCM 17304</strain>
    </source>
</reference>
<accession>A0ABP7W824</accession>
<evidence type="ECO:0000313" key="6">
    <source>
        <dbReference type="EMBL" id="GAA4083384.1"/>
    </source>
</evidence>
<dbReference type="Pfam" id="PF00691">
    <property type="entry name" value="OmpA"/>
    <property type="match status" value="1"/>
</dbReference>
<dbReference type="PROSITE" id="PS51123">
    <property type="entry name" value="OMPA_2"/>
    <property type="match status" value="1"/>
</dbReference>
<protein>
    <recommendedName>
        <fullName evidence="5">OmpA-like domain-containing protein</fullName>
    </recommendedName>
</protein>
<dbReference type="PANTHER" id="PTHR30329:SF21">
    <property type="entry name" value="LIPOPROTEIN YIAD-RELATED"/>
    <property type="match status" value="1"/>
</dbReference>
<dbReference type="SUPFAM" id="SSF103088">
    <property type="entry name" value="OmpA-like"/>
    <property type="match status" value="1"/>
</dbReference>
<evidence type="ECO:0000256" key="4">
    <source>
        <dbReference type="PROSITE-ProRule" id="PRU00473"/>
    </source>
</evidence>